<keyword evidence="3" id="KW-0998">Cell outer membrane</keyword>
<gene>
    <name evidence="6" type="ORF">IDJ77_09780</name>
</gene>
<dbReference type="SUPFAM" id="SSF56935">
    <property type="entry name" value="Porins"/>
    <property type="match status" value="1"/>
</dbReference>
<accession>A0ABR7WS36</accession>
<organism evidence="6 7">
    <name type="scientific">Mucilaginibacter pankratovii</name>
    <dbReference type="NCBI Taxonomy" id="2772110"/>
    <lineage>
        <taxon>Bacteria</taxon>
        <taxon>Pseudomonadati</taxon>
        <taxon>Bacteroidota</taxon>
        <taxon>Sphingobacteriia</taxon>
        <taxon>Sphingobacteriales</taxon>
        <taxon>Sphingobacteriaceae</taxon>
        <taxon>Mucilaginibacter</taxon>
    </lineage>
</organism>
<keyword evidence="2" id="KW-0472">Membrane</keyword>
<keyword evidence="5" id="KW-0732">Signal</keyword>
<proteinExistence type="predicted"/>
<evidence type="ECO:0000313" key="7">
    <source>
        <dbReference type="Proteomes" id="UP000606600"/>
    </source>
</evidence>
<dbReference type="Proteomes" id="UP000606600">
    <property type="component" value="Unassembled WGS sequence"/>
</dbReference>
<evidence type="ECO:0000256" key="1">
    <source>
        <dbReference type="ARBA" id="ARBA00004442"/>
    </source>
</evidence>
<evidence type="ECO:0000256" key="5">
    <source>
        <dbReference type="SAM" id="SignalP"/>
    </source>
</evidence>
<evidence type="ECO:0000256" key="3">
    <source>
        <dbReference type="ARBA" id="ARBA00023237"/>
    </source>
</evidence>
<evidence type="ECO:0000256" key="4">
    <source>
        <dbReference type="SAM" id="MobiDB-lite"/>
    </source>
</evidence>
<dbReference type="InterPro" id="IPR036942">
    <property type="entry name" value="Beta-barrel_TonB_sf"/>
</dbReference>
<dbReference type="EMBL" id="JACWMY010000004">
    <property type="protein sequence ID" value="MBD1364097.1"/>
    <property type="molecule type" value="Genomic_DNA"/>
</dbReference>
<name>A0ABR7WS36_9SPHI</name>
<evidence type="ECO:0008006" key="8">
    <source>
        <dbReference type="Google" id="ProtNLM"/>
    </source>
</evidence>
<dbReference type="RefSeq" id="WP_191188757.1">
    <property type="nucleotide sequence ID" value="NZ_JACWMY010000004.1"/>
</dbReference>
<comment type="caution">
    <text evidence="6">The sequence shown here is derived from an EMBL/GenBank/DDBJ whole genome shotgun (WGS) entry which is preliminary data.</text>
</comment>
<reference evidence="6 7" key="1">
    <citation type="submission" date="2020-09" db="EMBL/GenBank/DDBJ databases">
        <title>Novel species of Mucilaginibacter isolated from a glacier on the Tibetan Plateau.</title>
        <authorList>
            <person name="Liu Q."/>
            <person name="Xin Y.-H."/>
        </authorList>
    </citation>
    <scope>NUCLEOTIDE SEQUENCE [LARGE SCALE GENOMIC DNA]</scope>
    <source>
        <strain evidence="6 7">ZT4R22</strain>
    </source>
</reference>
<feature type="chain" id="PRO_5045243068" description="TonB dependent receptor" evidence="5">
    <location>
        <begin position="24"/>
        <end position="616"/>
    </location>
</feature>
<protein>
    <recommendedName>
        <fullName evidence="8">TonB dependent receptor</fullName>
    </recommendedName>
</protein>
<dbReference type="Gene3D" id="2.40.170.20">
    <property type="entry name" value="TonB-dependent receptor, beta-barrel domain"/>
    <property type="match status" value="1"/>
</dbReference>
<feature type="signal peptide" evidence="5">
    <location>
        <begin position="1"/>
        <end position="23"/>
    </location>
</feature>
<comment type="subcellular location">
    <subcellularLocation>
        <location evidence="1">Cell outer membrane</location>
    </subcellularLocation>
</comment>
<evidence type="ECO:0000256" key="2">
    <source>
        <dbReference type="ARBA" id="ARBA00023136"/>
    </source>
</evidence>
<sequence>MNTRYTYILLALLMSFFFVPASAQTKKPAAKKPAAKTVQKPAPKKKPAKAAPVVQKSSAKNLGDAASTVAADTTKKGGQNNPANTPGAGLTEEIVVTTAYKPVLAEAVKIRRNPNLEEASPFKAPLAYAPIDKKLQQDNNIGELEAMKRPAEQDSVLINNYVKVGAGSLKTTYAEGYFANGRDEALQVGGFLKHFAQAGNQYKQNEIRDEVGVFGKSIMADNTLTGRISYKRRGTYFYGDNTSGVAPAAYVFDPQKQTFNTIGAEAELAKNYKDVENDFTYALKLKGYLFSNAYSAKENNLVLSGFVNQTVKQFYAGVAASLDLNTQKDALYSVSNSIVRANPYIKFQGENYKIDAGINIAKEFGFSDRFFIFPAAKLEYQVVPKYVRLFAEAKGDVNRASILEYTDINPFLGENINLVNSVDQLDITVGLKGTLAPGLSFKAAIFRNSVKNLPLFVNDFANTGNKFGVIYDGGKARISGFNGELNFKAAEDFDLFGRVEIKDYKLATEAEPWNLPTFKLTAGTVIHISNTVDINGSLMFRGATQDKPLTSGGVSSTPASSNIASFADLSGGATYKVNKKISVFVQVNNILSTSNQTWLYYPNYGLNVFGGVGYAF</sequence>
<keyword evidence="7" id="KW-1185">Reference proteome</keyword>
<feature type="region of interest" description="Disordered" evidence="4">
    <location>
        <begin position="28"/>
        <end position="89"/>
    </location>
</feature>
<evidence type="ECO:0000313" key="6">
    <source>
        <dbReference type="EMBL" id="MBD1364097.1"/>
    </source>
</evidence>